<accession>A0AAD9D533</accession>
<dbReference type="EMBL" id="JATAAI010000051">
    <property type="protein sequence ID" value="KAK1733304.1"/>
    <property type="molecule type" value="Genomic_DNA"/>
</dbReference>
<comment type="caution">
    <text evidence="1">The sequence shown here is derived from an EMBL/GenBank/DDBJ whole genome shotgun (WGS) entry which is preliminary data.</text>
</comment>
<sequence length="166" mass="18937">MSTMFEELIVDFPTHRSRSKRSVHFADTAKLHIVPRLDDNKHVHRRDLWYNDSDYSRMKLANQKSILKARAMASAGLPVSYSGDDGAHNDCLIGIEHLLTPATAYEVMACRRRCVRAVLQEQARQRMNPSACETFGWDNIAMASLDETRRAAVRARKLGKLHRDSI</sequence>
<evidence type="ECO:0000313" key="1">
    <source>
        <dbReference type="EMBL" id="KAK1733304.1"/>
    </source>
</evidence>
<gene>
    <name evidence="1" type="ORF">QTG54_016021</name>
</gene>
<keyword evidence="2" id="KW-1185">Reference proteome</keyword>
<proteinExistence type="predicted"/>
<evidence type="ECO:0000313" key="2">
    <source>
        <dbReference type="Proteomes" id="UP001224775"/>
    </source>
</evidence>
<dbReference type="AlphaFoldDB" id="A0AAD9D533"/>
<reference evidence="1" key="1">
    <citation type="submission" date="2023-06" db="EMBL/GenBank/DDBJ databases">
        <title>Survivors Of The Sea: Transcriptome response of Skeletonema marinoi to long-term dormancy.</title>
        <authorList>
            <person name="Pinder M.I.M."/>
            <person name="Kourtchenko O."/>
            <person name="Robertson E.K."/>
            <person name="Larsson T."/>
            <person name="Maumus F."/>
            <person name="Osuna-Cruz C.M."/>
            <person name="Vancaester E."/>
            <person name="Stenow R."/>
            <person name="Vandepoele K."/>
            <person name="Ploug H."/>
            <person name="Bruchert V."/>
            <person name="Godhe A."/>
            <person name="Topel M."/>
        </authorList>
    </citation>
    <scope>NUCLEOTIDE SEQUENCE</scope>
    <source>
        <strain evidence="1">R05AC</strain>
    </source>
</reference>
<organism evidence="1 2">
    <name type="scientific">Skeletonema marinoi</name>
    <dbReference type="NCBI Taxonomy" id="267567"/>
    <lineage>
        <taxon>Eukaryota</taxon>
        <taxon>Sar</taxon>
        <taxon>Stramenopiles</taxon>
        <taxon>Ochrophyta</taxon>
        <taxon>Bacillariophyta</taxon>
        <taxon>Coscinodiscophyceae</taxon>
        <taxon>Thalassiosirophycidae</taxon>
        <taxon>Thalassiosirales</taxon>
        <taxon>Skeletonemataceae</taxon>
        <taxon>Skeletonema</taxon>
        <taxon>Skeletonema marinoi-dohrnii complex</taxon>
    </lineage>
</organism>
<name>A0AAD9D533_9STRA</name>
<dbReference type="Proteomes" id="UP001224775">
    <property type="component" value="Unassembled WGS sequence"/>
</dbReference>
<protein>
    <submittedName>
        <fullName evidence="1">Uncharacterized protein</fullName>
    </submittedName>
</protein>